<feature type="transmembrane region" description="Helical" evidence="5">
    <location>
        <begin position="389"/>
        <end position="409"/>
    </location>
</feature>
<dbReference type="PROSITE" id="PS01124">
    <property type="entry name" value="HTH_ARAC_FAMILY_2"/>
    <property type="match status" value="1"/>
</dbReference>
<evidence type="ECO:0000256" key="3">
    <source>
        <dbReference type="ARBA" id="ARBA00023163"/>
    </source>
</evidence>
<keyword evidence="3" id="KW-0804">Transcription</keyword>
<dbReference type="OrthoDB" id="5295174at2"/>
<dbReference type="PROSITE" id="PS50005">
    <property type="entry name" value="TPR"/>
    <property type="match status" value="1"/>
</dbReference>
<evidence type="ECO:0000256" key="2">
    <source>
        <dbReference type="ARBA" id="ARBA00023125"/>
    </source>
</evidence>
<dbReference type="SUPFAM" id="SSF46689">
    <property type="entry name" value="Homeodomain-like"/>
    <property type="match status" value="1"/>
</dbReference>
<dbReference type="EMBL" id="CP019288">
    <property type="protein sequence ID" value="QHI35767.1"/>
    <property type="molecule type" value="Genomic_DNA"/>
</dbReference>
<dbReference type="SUPFAM" id="SSF48452">
    <property type="entry name" value="TPR-like"/>
    <property type="match status" value="2"/>
</dbReference>
<dbReference type="GO" id="GO:0043565">
    <property type="term" value="F:sequence-specific DNA binding"/>
    <property type="evidence" value="ECO:0007669"/>
    <property type="project" value="InterPro"/>
</dbReference>
<dbReference type="Pfam" id="PF12833">
    <property type="entry name" value="HTH_18"/>
    <property type="match status" value="1"/>
</dbReference>
<keyword evidence="5" id="KW-1133">Transmembrane helix</keyword>
<keyword evidence="5" id="KW-0812">Transmembrane</keyword>
<keyword evidence="1" id="KW-0805">Transcription regulation</keyword>
<keyword evidence="4" id="KW-0802">TPR repeat</keyword>
<dbReference type="KEGG" id="kan:IMCC3317_11150"/>
<protein>
    <recommendedName>
        <fullName evidence="6">HTH araC/xylS-type domain-containing protein</fullName>
    </recommendedName>
</protein>
<evidence type="ECO:0000256" key="5">
    <source>
        <dbReference type="SAM" id="Phobius"/>
    </source>
</evidence>
<evidence type="ECO:0000313" key="8">
    <source>
        <dbReference type="Proteomes" id="UP000464657"/>
    </source>
</evidence>
<dbReference type="Gene3D" id="1.10.10.60">
    <property type="entry name" value="Homeodomain-like"/>
    <property type="match status" value="2"/>
</dbReference>
<dbReference type="SMART" id="SM00028">
    <property type="entry name" value="TPR"/>
    <property type="match status" value="4"/>
</dbReference>
<dbReference type="InterPro" id="IPR019734">
    <property type="entry name" value="TPR_rpt"/>
</dbReference>
<feature type="domain" description="HTH araC/xylS-type" evidence="6">
    <location>
        <begin position="444"/>
        <end position="556"/>
    </location>
</feature>
<sequence>MRTIFLLIIISFNSYLARAQNDTFKIIDSLSLESYEALEEKFYEYEYDDPKQARIYADAYLIKARTAKDSIQMARGYKYISFLYIDSENIPLILKYSDSIIYISKNSNHRSYPALGYNQKGVWLFEQGNYKKALDNYLIAQQYALKHNNINQLKDIKLAIAALRSRYGDYNESLLIYKDYLSFIKNQDNYKKDHSEDYLIGLYNVANGYLRMKNPDSARIYIDKGVKYSIELKDTISYSEFLTSKGIYKYQKKEYEAAIDVFNEAIKYRENYGLAMCFYYKAQSLKELGNIESALMNFKKSDSIYQETNDVFPELRQVYESLIDYEKSINNTQNQLFYIEKLLKVDSVLDSDFKYISENIIKKYDTAILKNDKQNLLEKLSNQKKKSSYIITILIIIGLLIILGSIYFIKYREKLYKRRFDELINQERKVEKSNLTENNTKIADDVTNIILRKLQRFEKEEKFLEPGITLSKVANLLQTNSSYLSKVVNSSMEKSFNTYINDLRIDYVITKLKKDKRFRKYAIKSIAEEIGYANSQSFSNAFSKKTGIKPSYFIKQLNNL</sequence>
<dbReference type="RefSeq" id="WP_160128492.1">
    <property type="nucleotide sequence ID" value="NZ_CP019288.1"/>
</dbReference>
<evidence type="ECO:0000256" key="1">
    <source>
        <dbReference type="ARBA" id="ARBA00023015"/>
    </source>
</evidence>
<evidence type="ECO:0000313" key="7">
    <source>
        <dbReference type="EMBL" id="QHI35767.1"/>
    </source>
</evidence>
<name>A0A7L4ZH29_9FLAO</name>
<dbReference type="InterPro" id="IPR011990">
    <property type="entry name" value="TPR-like_helical_dom_sf"/>
</dbReference>
<dbReference type="Gene3D" id="1.25.40.10">
    <property type="entry name" value="Tetratricopeptide repeat domain"/>
    <property type="match status" value="2"/>
</dbReference>
<evidence type="ECO:0000256" key="4">
    <source>
        <dbReference type="PROSITE-ProRule" id="PRU00339"/>
    </source>
</evidence>
<reference evidence="7 8" key="1">
    <citation type="journal article" date="2013" name="Int. J. Syst. Evol. Microbiol.">
        <title>Kordia antarctica sp. nov., isolated from Antarctic seawater.</title>
        <authorList>
            <person name="Baek K."/>
            <person name="Choi A."/>
            <person name="Kang I."/>
            <person name="Lee K."/>
            <person name="Cho J.C."/>
        </authorList>
    </citation>
    <scope>NUCLEOTIDE SEQUENCE [LARGE SCALE GENOMIC DNA]</scope>
    <source>
        <strain evidence="7 8">IMCC3317</strain>
    </source>
</reference>
<feature type="repeat" description="TPR" evidence="4">
    <location>
        <begin position="239"/>
        <end position="272"/>
    </location>
</feature>
<proteinExistence type="predicted"/>
<dbReference type="InterPro" id="IPR009057">
    <property type="entry name" value="Homeodomain-like_sf"/>
</dbReference>
<dbReference type="SMART" id="SM00342">
    <property type="entry name" value="HTH_ARAC"/>
    <property type="match status" value="1"/>
</dbReference>
<accession>A0A7L4ZH29</accession>
<keyword evidence="8" id="KW-1185">Reference proteome</keyword>
<dbReference type="InterPro" id="IPR018060">
    <property type="entry name" value="HTH_AraC"/>
</dbReference>
<dbReference type="GO" id="GO:0003700">
    <property type="term" value="F:DNA-binding transcription factor activity"/>
    <property type="evidence" value="ECO:0007669"/>
    <property type="project" value="InterPro"/>
</dbReference>
<organism evidence="7 8">
    <name type="scientific">Kordia antarctica</name>
    <dbReference type="NCBI Taxonomy" id="1218801"/>
    <lineage>
        <taxon>Bacteria</taxon>
        <taxon>Pseudomonadati</taxon>
        <taxon>Bacteroidota</taxon>
        <taxon>Flavobacteriia</taxon>
        <taxon>Flavobacteriales</taxon>
        <taxon>Flavobacteriaceae</taxon>
        <taxon>Kordia</taxon>
    </lineage>
</organism>
<dbReference type="Proteomes" id="UP000464657">
    <property type="component" value="Chromosome"/>
</dbReference>
<keyword evidence="2" id="KW-0238">DNA-binding</keyword>
<dbReference type="AlphaFoldDB" id="A0A7L4ZH29"/>
<dbReference type="PANTHER" id="PTHR43280">
    <property type="entry name" value="ARAC-FAMILY TRANSCRIPTIONAL REGULATOR"/>
    <property type="match status" value="1"/>
</dbReference>
<evidence type="ECO:0000259" key="6">
    <source>
        <dbReference type="PROSITE" id="PS01124"/>
    </source>
</evidence>
<dbReference type="PANTHER" id="PTHR43280:SF2">
    <property type="entry name" value="HTH-TYPE TRANSCRIPTIONAL REGULATOR EXSA"/>
    <property type="match status" value="1"/>
</dbReference>
<gene>
    <name evidence="7" type="ORF">IMCC3317_11150</name>
</gene>
<keyword evidence="5" id="KW-0472">Membrane</keyword>